<evidence type="ECO:0000256" key="3">
    <source>
        <dbReference type="ARBA" id="ARBA00022679"/>
    </source>
</evidence>
<organism evidence="5 6">
    <name type="scientific">Petromyzon marinus</name>
    <name type="common">Sea lamprey</name>
    <dbReference type="NCBI Taxonomy" id="7757"/>
    <lineage>
        <taxon>Eukaryota</taxon>
        <taxon>Metazoa</taxon>
        <taxon>Chordata</taxon>
        <taxon>Craniata</taxon>
        <taxon>Vertebrata</taxon>
        <taxon>Cyclostomata</taxon>
        <taxon>Hyperoartia</taxon>
        <taxon>Petromyzontiformes</taxon>
        <taxon>Petromyzontidae</taxon>
        <taxon>Petromyzon</taxon>
    </lineage>
</organism>
<dbReference type="Gene3D" id="3.40.50.150">
    <property type="entry name" value="Vaccinia Virus protein VP39"/>
    <property type="match status" value="1"/>
</dbReference>
<keyword evidence="2" id="KW-0489">Methyltransferase</keyword>
<sequence length="274" mass="30469">MSVRMFEGTELAHLYKCYRPTLPADVLTTLTDYVCAKTGSKPNLVVDVGCGSGQGTELLASISNKVLGIDVSPSQIEEAMLAKHPNNITYMVGPAETLPVEDGSVSLLTAFTSAHWFDLPAFMREVKRVLQPHGCLVIYSPMIPLNVEYGVFTEKLTQIMWKVFEDLRPYENHKMNHLREDYTAMCEAIPFVDKKRLECERVFAQVKLPEFMGLIGSFAEYHVLKAEEPLAAQAFMEDVEKRVKETLGDAAASAEMKIVVKTVLLLACNDSPSS</sequence>
<evidence type="ECO:0000259" key="4">
    <source>
        <dbReference type="Pfam" id="PF08241"/>
    </source>
</evidence>
<comment type="similarity">
    <text evidence="1">Belongs to the methyltransferase superfamily.</text>
</comment>
<dbReference type="InterPro" id="IPR013216">
    <property type="entry name" value="Methyltransf_11"/>
</dbReference>
<dbReference type="RefSeq" id="XP_032835764.1">
    <property type="nucleotide sequence ID" value="XM_032979873.1"/>
</dbReference>
<dbReference type="PANTHER" id="PTHR44942">
    <property type="entry name" value="METHYLTRANSF_11 DOMAIN-CONTAINING PROTEIN"/>
    <property type="match status" value="1"/>
</dbReference>
<protein>
    <submittedName>
        <fullName evidence="6">Uncharacterized protein YafE-like</fullName>
    </submittedName>
</protein>
<keyword evidence="3" id="KW-0808">Transferase</keyword>
<dbReference type="Proteomes" id="UP001318040">
    <property type="component" value="Chromosome 79"/>
</dbReference>
<dbReference type="GO" id="GO:0032259">
    <property type="term" value="P:methylation"/>
    <property type="evidence" value="ECO:0007669"/>
    <property type="project" value="UniProtKB-KW"/>
</dbReference>
<dbReference type="SUPFAM" id="SSF53335">
    <property type="entry name" value="S-adenosyl-L-methionine-dependent methyltransferases"/>
    <property type="match status" value="1"/>
</dbReference>
<dbReference type="AlphaFoldDB" id="A0AAJ7UGB1"/>
<dbReference type="PANTHER" id="PTHR44942:SF4">
    <property type="entry name" value="METHYLTRANSFERASE TYPE 11 DOMAIN-CONTAINING PROTEIN"/>
    <property type="match status" value="1"/>
</dbReference>
<keyword evidence="5" id="KW-1185">Reference proteome</keyword>
<gene>
    <name evidence="6" type="primary">LOC116957622</name>
</gene>
<reference evidence="6" key="1">
    <citation type="submission" date="2025-08" db="UniProtKB">
        <authorList>
            <consortium name="RefSeq"/>
        </authorList>
    </citation>
    <scope>IDENTIFICATION</scope>
    <source>
        <tissue evidence="6">Sperm</tissue>
    </source>
</reference>
<evidence type="ECO:0000313" key="5">
    <source>
        <dbReference type="Proteomes" id="UP001318040"/>
    </source>
</evidence>
<dbReference type="InterPro" id="IPR029063">
    <property type="entry name" value="SAM-dependent_MTases_sf"/>
</dbReference>
<dbReference type="GO" id="GO:0008757">
    <property type="term" value="F:S-adenosylmethionine-dependent methyltransferase activity"/>
    <property type="evidence" value="ECO:0007669"/>
    <property type="project" value="InterPro"/>
</dbReference>
<evidence type="ECO:0000256" key="1">
    <source>
        <dbReference type="ARBA" id="ARBA00008361"/>
    </source>
</evidence>
<dbReference type="CDD" id="cd02440">
    <property type="entry name" value="AdoMet_MTases"/>
    <property type="match status" value="1"/>
</dbReference>
<evidence type="ECO:0000313" key="6">
    <source>
        <dbReference type="RefSeq" id="XP_032835764.1"/>
    </source>
</evidence>
<name>A0AAJ7UGB1_PETMA</name>
<evidence type="ECO:0000256" key="2">
    <source>
        <dbReference type="ARBA" id="ARBA00022603"/>
    </source>
</evidence>
<dbReference type="InterPro" id="IPR051052">
    <property type="entry name" value="Diverse_substrate_MTase"/>
</dbReference>
<dbReference type="KEGG" id="pmrn:116957622"/>
<dbReference type="GeneID" id="116957622"/>
<accession>A0AAJ7UGB1</accession>
<proteinExistence type="inferred from homology"/>
<feature type="domain" description="Methyltransferase type 11" evidence="4">
    <location>
        <begin position="46"/>
        <end position="138"/>
    </location>
</feature>
<dbReference type="Pfam" id="PF08241">
    <property type="entry name" value="Methyltransf_11"/>
    <property type="match status" value="1"/>
</dbReference>